<feature type="domain" description="EB" evidence="2">
    <location>
        <begin position="164"/>
        <end position="211"/>
    </location>
</feature>
<dbReference type="Proteomes" id="UP000582659">
    <property type="component" value="Unassembled WGS sequence"/>
</dbReference>
<dbReference type="EMBL" id="CAJFDI010000006">
    <property type="protein sequence ID" value="CAD5234500.1"/>
    <property type="molecule type" value="Genomic_DNA"/>
</dbReference>
<reference evidence="3" key="1">
    <citation type="submission" date="2020-09" db="EMBL/GenBank/DDBJ databases">
        <authorList>
            <person name="Kikuchi T."/>
        </authorList>
    </citation>
    <scope>NUCLEOTIDE SEQUENCE</scope>
    <source>
        <strain evidence="3">Ka4C1</strain>
    </source>
</reference>
<feature type="signal peptide" evidence="1">
    <location>
        <begin position="1"/>
        <end position="27"/>
    </location>
</feature>
<protein>
    <submittedName>
        <fullName evidence="3">(pine wood nematode) hypothetical protein</fullName>
    </submittedName>
</protein>
<evidence type="ECO:0000313" key="4">
    <source>
        <dbReference type="Proteomes" id="UP000659654"/>
    </source>
</evidence>
<comment type="caution">
    <text evidence="3">The sequence shown here is derived from an EMBL/GenBank/DDBJ whole genome shotgun (WGS) entry which is preliminary data.</text>
</comment>
<evidence type="ECO:0000256" key="1">
    <source>
        <dbReference type="SAM" id="SignalP"/>
    </source>
</evidence>
<dbReference type="Proteomes" id="UP000659654">
    <property type="component" value="Unassembled WGS sequence"/>
</dbReference>
<feature type="chain" id="PRO_5035412523" evidence="1">
    <location>
        <begin position="28"/>
        <end position="571"/>
    </location>
</feature>
<gene>
    <name evidence="3" type="ORF">BXYJ_LOCUS14591</name>
</gene>
<sequence length="571" mass="64828">MLLGGNRRRRLWLSLYLLSLLIPPLHSSALMPSTVVSHFLDSIRIVGRLAAEPGDSCLLDAQCSLSGDVICSQKGLCECAIGSWNGAQCVSFDDENQDEQYAGSGEEIATTEKPECSSLEVEKNGKCYVRKKPGETCDFSEQCMNIGDVQYYCIANICQEAPECPPGYVAMGAECLPYSVTGGPCIHPIQCLTGSVCIKGKCRGPCDFNQVFLEESCVDYEGAGCVAISCISNKCPRSFPSCNYIAQQKDYLCCDRSMETKVTCPLPNSEPQRDKETGNVVECMHRPCTANYRCVFASYGRGKYICCSKPKPKPKTEENEMVEEEEEFYGEKTTTKGPWVPPPPRPVDTPWTPDPRPVQNNMNWPYNNNNNYNNWGNWNSNYNNWGTNWANRNWGNQNWNSGWGRNNNWNNYNYGQQWNNGHALRRRKLRPQKELGKGMPSTRSNWIVGSRNFPRRLVRKRPKRPFVNTPFVQHHPGVDNQTGNTTYELSTEIVEPEYRHSWTHAIKVLIYWCCTNKPCIYRDHLDAFCSKILDTDMITQHLAATEMDEYMDTEVRENTKDPDPSFPINVV</sequence>
<organism evidence="3 4">
    <name type="scientific">Bursaphelenchus xylophilus</name>
    <name type="common">Pinewood nematode worm</name>
    <name type="synonym">Aphelenchoides xylophilus</name>
    <dbReference type="NCBI Taxonomy" id="6326"/>
    <lineage>
        <taxon>Eukaryota</taxon>
        <taxon>Metazoa</taxon>
        <taxon>Ecdysozoa</taxon>
        <taxon>Nematoda</taxon>
        <taxon>Chromadorea</taxon>
        <taxon>Rhabditida</taxon>
        <taxon>Tylenchina</taxon>
        <taxon>Tylenchomorpha</taxon>
        <taxon>Aphelenchoidea</taxon>
        <taxon>Aphelenchoididae</taxon>
        <taxon>Bursaphelenchus</taxon>
    </lineage>
</organism>
<keyword evidence="4" id="KW-1185">Reference proteome</keyword>
<evidence type="ECO:0000313" key="3">
    <source>
        <dbReference type="EMBL" id="CAD5234500.1"/>
    </source>
</evidence>
<accession>A0A7I8X1M0</accession>
<feature type="domain" description="EB" evidence="2">
    <location>
        <begin position="116"/>
        <end position="159"/>
    </location>
</feature>
<proteinExistence type="predicted"/>
<evidence type="ECO:0000259" key="2">
    <source>
        <dbReference type="Pfam" id="PF01683"/>
    </source>
</evidence>
<dbReference type="OrthoDB" id="5861823at2759"/>
<name>A0A7I8X1M0_BURXY</name>
<dbReference type="InterPro" id="IPR006149">
    <property type="entry name" value="EB_dom"/>
</dbReference>
<dbReference type="Pfam" id="PF01683">
    <property type="entry name" value="EB"/>
    <property type="match status" value="2"/>
</dbReference>
<dbReference type="AlphaFoldDB" id="A0A7I8X1M0"/>
<dbReference type="EMBL" id="CAJFCV020000006">
    <property type="protein sequence ID" value="CAG9130306.1"/>
    <property type="molecule type" value="Genomic_DNA"/>
</dbReference>
<keyword evidence="1" id="KW-0732">Signal</keyword>